<feature type="compositionally biased region" description="Acidic residues" evidence="1">
    <location>
        <begin position="224"/>
        <end position="233"/>
    </location>
</feature>
<keyword evidence="3" id="KW-1185">Reference proteome</keyword>
<accession>A0A834WZN1</accession>
<sequence length="233" mass="25677">MEYDSMEIGSLLEYLLKSPFFTPIQPRFQPTWEKSWKTFSSGSLANNSKFTSHGAQMPLDLKSDSKRSLAELSRKSLDLKTLFLVGEHYYESLRLKLGFGFGEEGRAYKYGEESSSYPEVEENFSLDVAPHSKMGRIHGLGQGLQLSNESPNLASSACSACSTTSSTTAPIIPQSQIDEAVSRAMATMWSTQMAPMLQSFMSQVNQAPTRSSQGEERQSNPANDDNDDADLGA</sequence>
<feature type="region of interest" description="Disordered" evidence="1">
    <location>
        <begin position="202"/>
        <end position="233"/>
    </location>
</feature>
<proteinExistence type="predicted"/>
<organism evidence="2 3">
    <name type="scientific">Senna tora</name>
    <dbReference type="NCBI Taxonomy" id="362788"/>
    <lineage>
        <taxon>Eukaryota</taxon>
        <taxon>Viridiplantae</taxon>
        <taxon>Streptophyta</taxon>
        <taxon>Embryophyta</taxon>
        <taxon>Tracheophyta</taxon>
        <taxon>Spermatophyta</taxon>
        <taxon>Magnoliopsida</taxon>
        <taxon>eudicotyledons</taxon>
        <taxon>Gunneridae</taxon>
        <taxon>Pentapetalae</taxon>
        <taxon>rosids</taxon>
        <taxon>fabids</taxon>
        <taxon>Fabales</taxon>
        <taxon>Fabaceae</taxon>
        <taxon>Caesalpinioideae</taxon>
        <taxon>Cassia clade</taxon>
        <taxon>Senna</taxon>
    </lineage>
</organism>
<comment type="caution">
    <text evidence="2">The sequence shown here is derived from an EMBL/GenBank/DDBJ whole genome shotgun (WGS) entry which is preliminary data.</text>
</comment>
<feature type="compositionally biased region" description="Polar residues" evidence="1">
    <location>
        <begin position="202"/>
        <end position="212"/>
    </location>
</feature>
<name>A0A834WZN1_9FABA</name>
<gene>
    <name evidence="2" type="ORF">G2W53_010138</name>
</gene>
<evidence type="ECO:0000313" key="3">
    <source>
        <dbReference type="Proteomes" id="UP000634136"/>
    </source>
</evidence>
<dbReference type="EMBL" id="JAAIUW010000004">
    <property type="protein sequence ID" value="KAF7835279.1"/>
    <property type="molecule type" value="Genomic_DNA"/>
</dbReference>
<reference evidence="2" key="1">
    <citation type="submission" date="2020-09" db="EMBL/GenBank/DDBJ databases">
        <title>Genome-Enabled Discovery of Anthraquinone Biosynthesis in Senna tora.</title>
        <authorList>
            <person name="Kang S.-H."/>
            <person name="Pandey R.P."/>
            <person name="Lee C.-M."/>
            <person name="Sim J.-S."/>
            <person name="Jeong J.-T."/>
            <person name="Choi B.-S."/>
            <person name="Jung M."/>
            <person name="Ginzburg D."/>
            <person name="Zhao K."/>
            <person name="Won S.Y."/>
            <person name="Oh T.-J."/>
            <person name="Yu Y."/>
            <person name="Kim N.-H."/>
            <person name="Lee O.R."/>
            <person name="Lee T.-H."/>
            <person name="Bashyal P."/>
            <person name="Kim T.-S."/>
            <person name="Lee W.-H."/>
            <person name="Kawkins C."/>
            <person name="Kim C.-K."/>
            <person name="Kim J.S."/>
            <person name="Ahn B.O."/>
            <person name="Rhee S.Y."/>
            <person name="Sohng J.K."/>
        </authorList>
    </citation>
    <scope>NUCLEOTIDE SEQUENCE</scope>
    <source>
        <tissue evidence="2">Leaf</tissue>
    </source>
</reference>
<protein>
    <submittedName>
        <fullName evidence="2">Uncharacterized protein</fullName>
    </submittedName>
</protein>
<evidence type="ECO:0000313" key="2">
    <source>
        <dbReference type="EMBL" id="KAF7835279.1"/>
    </source>
</evidence>
<dbReference type="AlphaFoldDB" id="A0A834WZN1"/>
<dbReference type="Proteomes" id="UP000634136">
    <property type="component" value="Unassembled WGS sequence"/>
</dbReference>
<evidence type="ECO:0000256" key="1">
    <source>
        <dbReference type="SAM" id="MobiDB-lite"/>
    </source>
</evidence>